<feature type="region of interest" description="Disordered" evidence="5">
    <location>
        <begin position="488"/>
        <end position="508"/>
    </location>
</feature>
<evidence type="ECO:0000256" key="3">
    <source>
        <dbReference type="ARBA" id="ARBA00022989"/>
    </source>
</evidence>
<evidence type="ECO:0000256" key="1">
    <source>
        <dbReference type="ARBA" id="ARBA00004141"/>
    </source>
</evidence>
<dbReference type="Pfam" id="PF14378">
    <property type="entry name" value="PAP2_3"/>
    <property type="match status" value="1"/>
</dbReference>
<dbReference type="PANTHER" id="PTHR31310">
    <property type="match status" value="1"/>
</dbReference>
<dbReference type="InterPro" id="IPR036938">
    <property type="entry name" value="PAP2/HPO_sf"/>
</dbReference>
<dbReference type="SUPFAM" id="SSF48317">
    <property type="entry name" value="Acid phosphatase/Vanadium-dependent haloperoxidase"/>
    <property type="match status" value="1"/>
</dbReference>
<feature type="transmembrane region" description="Helical" evidence="6">
    <location>
        <begin position="34"/>
        <end position="53"/>
    </location>
</feature>
<dbReference type="PANTHER" id="PTHR31310:SF11">
    <property type="entry name" value="INOSITOL PHOSPHORYLCERAMIDE SYNTHASE CATALYTIC SUBUNIT AUR1"/>
    <property type="match status" value="1"/>
</dbReference>
<feature type="transmembrane region" description="Helical" evidence="6">
    <location>
        <begin position="143"/>
        <end position="165"/>
    </location>
</feature>
<dbReference type="InterPro" id="IPR026841">
    <property type="entry name" value="Aur1/Ipt1"/>
</dbReference>
<evidence type="ECO:0000313" key="8">
    <source>
        <dbReference type="EMBL" id="KAG0325639.1"/>
    </source>
</evidence>
<sequence>MLSLATFSSGCHKLKTGTKAFIVSTIRPLRKHRYTLYDLQYVFLLALFSFCYYVMDKPVWFKLPITLGALALLIPRKTRQFMLPLSAIAAWLILFYCCRYIPAEWRPHIFTSVLPALENILYGGNISELLAQTTTPLKDLLAWMPYGVIHFALPFITAGLVFYFGQPGTLPVFARTFGYMNLAGVLTQLLFPCAPPWYETNYGALEPATYSMPGSPGGLARVDDILGTNMYKSTFTASPLVFGAFPSLHSACAWQLAFFLVYIFGPRSIPFVVAYVFWIWWATMYLGHHYVVDLVGGAGYAVVAFWIGSFFLPSVLPHHNPKAAHVIHDLGDAMNQQEKQVLFDGAHDDDDFVGFKKEAWAQDYDGDNGDDEVEQAMDVIVVAVEPEIEESKLQSAPSSPTSASASKKGEYRQSWNGWHGYEGWMEVLVSVNSPRSSPSPSPTSSPRDSLTHNHGHVRSGSRLSRESIYSTASVTTLDLDQESNMTIIQGSSSSSSSSGSASSSSSKRNSMIMASTALATIEESIGGSSSNGLNAAIMAKGRSRPSRLVLEETAGSPVSGSRPGSPSVEFFAVDIDSGSTHSANSSRPTSPRSFVSGASSPALGKRFKDD</sequence>
<reference evidence="8" key="1">
    <citation type="journal article" date="2020" name="Fungal Divers.">
        <title>Resolving the Mortierellaceae phylogeny through synthesis of multi-gene phylogenetics and phylogenomics.</title>
        <authorList>
            <person name="Vandepol N."/>
            <person name="Liber J."/>
            <person name="Desiro A."/>
            <person name="Na H."/>
            <person name="Kennedy M."/>
            <person name="Barry K."/>
            <person name="Grigoriev I.V."/>
            <person name="Miller A.N."/>
            <person name="O'Donnell K."/>
            <person name="Stajich J.E."/>
            <person name="Bonito G."/>
        </authorList>
    </citation>
    <scope>NUCLEOTIDE SEQUENCE</scope>
    <source>
        <strain evidence="8">REB-010B</strain>
    </source>
</reference>
<evidence type="ECO:0000256" key="4">
    <source>
        <dbReference type="ARBA" id="ARBA00023136"/>
    </source>
</evidence>
<dbReference type="InterPro" id="IPR052185">
    <property type="entry name" value="IPC_Synthase-Related"/>
</dbReference>
<evidence type="ECO:0000259" key="7">
    <source>
        <dbReference type="SMART" id="SM00014"/>
    </source>
</evidence>
<feature type="compositionally biased region" description="Low complexity" evidence="5">
    <location>
        <begin position="395"/>
        <end position="406"/>
    </location>
</feature>
<dbReference type="InterPro" id="IPR000326">
    <property type="entry name" value="PAP2/HPO"/>
</dbReference>
<proteinExistence type="predicted"/>
<feature type="region of interest" description="Disordered" evidence="5">
    <location>
        <begin position="577"/>
        <end position="610"/>
    </location>
</feature>
<dbReference type="EMBL" id="JAAAIP010000106">
    <property type="protein sequence ID" value="KAG0325639.1"/>
    <property type="molecule type" value="Genomic_DNA"/>
</dbReference>
<dbReference type="GO" id="GO:0070916">
    <property type="term" value="C:inositol phosphoceramide synthase complex"/>
    <property type="evidence" value="ECO:0007669"/>
    <property type="project" value="TreeGrafter"/>
</dbReference>
<feature type="compositionally biased region" description="Low complexity" evidence="5">
    <location>
        <begin position="490"/>
        <end position="506"/>
    </location>
</feature>
<organism evidence="8 9">
    <name type="scientific">Dissophora globulifera</name>
    <dbReference type="NCBI Taxonomy" id="979702"/>
    <lineage>
        <taxon>Eukaryota</taxon>
        <taxon>Fungi</taxon>
        <taxon>Fungi incertae sedis</taxon>
        <taxon>Mucoromycota</taxon>
        <taxon>Mortierellomycotina</taxon>
        <taxon>Mortierellomycetes</taxon>
        <taxon>Mortierellales</taxon>
        <taxon>Mortierellaceae</taxon>
        <taxon>Dissophora</taxon>
    </lineage>
</organism>
<evidence type="ECO:0000256" key="2">
    <source>
        <dbReference type="ARBA" id="ARBA00022692"/>
    </source>
</evidence>
<evidence type="ECO:0000313" key="9">
    <source>
        <dbReference type="Proteomes" id="UP000738325"/>
    </source>
</evidence>
<keyword evidence="2 6" id="KW-0812">Transmembrane</keyword>
<keyword evidence="3 6" id="KW-1133">Transmembrane helix</keyword>
<dbReference type="SMART" id="SM00014">
    <property type="entry name" value="acidPPc"/>
    <property type="match status" value="1"/>
</dbReference>
<evidence type="ECO:0000256" key="5">
    <source>
        <dbReference type="SAM" id="MobiDB-lite"/>
    </source>
</evidence>
<feature type="transmembrane region" description="Helical" evidence="6">
    <location>
        <begin position="297"/>
        <end position="316"/>
    </location>
</feature>
<keyword evidence="9" id="KW-1185">Reference proteome</keyword>
<keyword evidence="4 6" id="KW-0472">Membrane</keyword>
<comment type="subcellular location">
    <subcellularLocation>
        <location evidence="1">Membrane</location>
        <topology evidence="1">Multi-pass membrane protein</topology>
    </subcellularLocation>
</comment>
<evidence type="ECO:0000256" key="6">
    <source>
        <dbReference type="SAM" id="Phobius"/>
    </source>
</evidence>
<feature type="region of interest" description="Disordered" evidence="5">
    <location>
        <begin position="390"/>
        <end position="411"/>
    </location>
</feature>
<accession>A0A9P6RPT5</accession>
<feature type="transmembrane region" description="Helical" evidence="6">
    <location>
        <begin position="177"/>
        <end position="198"/>
    </location>
</feature>
<dbReference type="AlphaFoldDB" id="A0A9P6RPT5"/>
<feature type="domain" description="Phosphatidic acid phosphatase type 2/haloperoxidase" evidence="7">
    <location>
        <begin position="170"/>
        <end position="309"/>
    </location>
</feature>
<dbReference type="OrthoDB" id="5784at2759"/>
<protein>
    <submittedName>
        <fullName evidence="8">Aureobasidin resistance protein Aur1</fullName>
    </submittedName>
</protein>
<feature type="region of interest" description="Disordered" evidence="5">
    <location>
        <begin position="432"/>
        <end position="467"/>
    </location>
</feature>
<dbReference type="GO" id="GO:0016020">
    <property type="term" value="C:membrane"/>
    <property type="evidence" value="ECO:0007669"/>
    <property type="project" value="UniProtKB-SubCell"/>
</dbReference>
<dbReference type="Proteomes" id="UP000738325">
    <property type="component" value="Unassembled WGS sequence"/>
</dbReference>
<feature type="transmembrane region" description="Helical" evidence="6">
    <location>
        <begin position="81"/>
        <end position="102"/>
    </location>
</feature>
<comment type="caution">
    <text evidence="8">The sequence shown here is derived from an EMBL/GenBank/DDBJ whole genome shotgun (WGS) entry which is preliminary data.</text>
</comment>
<dbReference type="GO" id="GO:0006676">
    <property type="term" value="P:mannosyl diphosphorylinositol ceramide metabolic process"/>
    <property type="evidence" value="ECO:0007669"/>
    <property type="project" value="TreeGrafter"/>
</dbReference>
<name>A0A9P6RPT5_9FUNG</name>
<feature type="compositionally biased region" description="Polar residues" evidence="5">
    <location>
        <begin position="577"/>
        <end position="599"/>
    </location>
</feature>
<dbReference type="GO" id="GO:0030148">
    <property type="term" value="P:sphingolipid biosynthetic process"/>
    <property type="evidence" value="ECO:0007669"/>
    <property type="project" value="TreeGrafter"/>
</dbReference>
<gene>
    <name evidence="8" type="primary">IPC1_1</name>
    <name evidence="8" type="ORF">BGZ99_000350</name>
</gene>
<dbReference type="Gene3D" id="1.20.144.10">
    <property type="entry name" value="Phosphatidic acid phosphatase type 2/haloperoxidase"/>
    <property type="match status" value="1"/>
</dbReference>
<dbReference type="CDD" id="cd03386">
    <property type="entry name" value="PAP2_Aur1_like"/>
    <property type="match status" value="1"/>
</dbReference>